<dbReference type="Pfam" id="PF00583">
    <property type="entry name" value="Acetyltransf_1"/>
    <property type="match status" value="1"/>
</dbReference>
<dbReference type="Gene3D" id="3.40.630.30">
    <property type="match status" value="1"/>
</dbReference>
<keyword evidence="1" id="KW-0808">Transferase</keyword>
<proteinExistence type="predicted"/>
<evidence type="ECO:0000313" key="4">
    <source>
        <dbReference type="EMBL" id="QSB04316.1"/>
    </source>
</evidence>
<dbReference type="PANTHER" id="PTHR43877">
    <property type="entry name" value="AMINOALKYLPHOSPHONATE N-ACETYLTRANSFERASE-RELATED-RELATED"/>
    <property type="match status" value="1"/>
</dbReference>
<reference evidence="4" key="1">
    <citation type="submission" date="2021-02" db="EMBL/GenBank/DDBJ databases">
        <title>Natronoglycomyces albus gen. nov., sp. nov, a haloalkaliphilic actinobacterium from a soda solonchak soil.</title>
        <authorList>
            <person name="Sorokin D.Y."/>
            <person name="Khijniak T.V."/>
            <person name="Zakharycheva A.P."/>
            <person name="Boueva O.V."/>
            <person name="Ariskina E.V."/>
            <person name="Hahnke R.L."/>
            <person name="Bunk B."/>
            <person name="Sproer C."/>
            <person name="Schumann P."/>
            <person name="Evtushenko L.I."/>
            <person name="Kublanov I.V."/>
        </authorList>
    </citation>
    <scope>NUCLEOTIDE SEQUENCE</scope>
    <source>
        <strain evidence="4">DSM 106290</strain>
    </source>
</reference>
<evidence type="ECO:0000259" key="3">
    <source>
        <dbReference type="PROSITE" id="PS51186"/>
    </source>
</evidence>
<dbReference type="Proteomes" id="UP000662939">
    <property type="component" value="Chromosome"/>
</dbReference>
<dbReference type="InterPro" id="IPR050832">
    <property type="entry name" value="Bact_Acetyltransf"/>
</dbReference>
<organism evidence="4 5">
    <name type="scientific">Natronoglycomyces albus</name>
    <dbReference type="NCBI Taxonomy" id="2811108"/>
    <lineage>
        <taxon>Bacteria</taxon>
        <taxon>Bacillati</taxon>
        <taxon>Actinomycetota</taxon>
        <taxon>Actinomycetes</taxon>
        <taxon>Glycomycetales</taxon>
        <taxon>Glycomycetaceae</taxon>
        <taxon>Natronoglycomyces</taxon>
    </lineage>
</organism>
<name>A0A895XP76_9ACTN</name>
<dbReference type="InterPro" id="IPR016181">
    <property type="entry name" value="Acyl_CoA_acyltransferase"/>
</dbReference>
<dbReference type="KEGG" id="nav:JQS30_10950"/>
<keyword evidence="5" id="KW-1185">Reference proteome</keyword>
<dbReference type="CDD" id="cd04301">
    <property type="entry name" value="NAT_SF"/>
    <property type="match status" value="1"/>
</dbReference>
<dbReference type="PROSITE" id="PS51186">
    <property type="entry name" value="GNAT"/>
    <property type="match status" value="1"/>
</dbReference>
<dbReference type="EMBL" id="CP070496">
    <property type="protein sequence ID" value="QSB04316.1"/>
    <property type="molecule type" value="Genomic_DNA"/>
</dbReference>
<gene>
    <name evidence="4" type="ORF">JQS30_10950</name>
</gene>
<evidence type="ECO:0000256" key="1">
    <source>
        <dbReference type="ARBA" id="ARBA00022679"/>
    </source>
</evidence>
<dbReference type="GO" id="GO:0016747">
    <property type="term" value="F:acyltransferase activity, transferring groups other than amino-acyl groups"/>
    <property type="evidence" value="ECO:0007669"/>
    <property type="project" value="InterPro"/>
</dbReference>
<dbReference type="SUPFAM" id="SSF55729">
    <property type="entry name" value="Acyl-CoA N-acyltransferases (Nat)"/>
    <property type="match status" value="1"/>
</dbReference>
<evidence type="ECO:0000313" key="5">
    <source>
        <dbReference type="Proteomes" id="UP000662939"/>
    </source>
</evidence>
<dbReference type="AlphaFoldDB" id="A0A895XP76"/>
<dbReference type="InterPro" id="IPR000182">
    <property type="entry name" value="GNAT_dom"/>
</dbReference>
<dbReference type="PANTHER" id="PTHR43877:SF1">
    <property type="entry name" value="ACETYLTRANSFERASE"/>
    <property type="match status" value="1"/>
</dbReference>
<sequence>MQPSFVRAARTTDAATIAQLHWDVLHGPYRRLIPSEVMENLDHEWMVNRWREAIESPPDHYSRVYVAVDKTSSPAAIARTGQSDLQQDGASLGETVVGFAAVTLPEPDSGVPNFQQSAFIEPIIVAEGHRRQGHGSRLLAAAVDHWREGKIRYAYALVLAGDSDTENFLAGSGWAPEGTEYRHTSPAANVVQRRWHTDISMTEE</sequence>
<protein>
    <submittedName>
        <fullName evidence="4">GNAT family N-acetyltransferase</fullName>
    </submittedName>
</protein>
<feature type="domain" description="N-acetyltransferase" evidence="3">
    <location>
        <begin position="48"/>
        <end position="204"/>
    </location>
</feature>
<accession>A0A895XP76</accession>
<keyword evidence="2" id="KW-0012">Acyltransferase</keyword>
<evidence type="ECO:0000256" key="2">
    <source>
        <dbReference type="ARBA" id="ARBA00023315"/>
    </source>
</evidence>
<dbReference type="RefSeq" id="WP_213170314.1">
    <property type="nucleotide sequence ID" value="NZ_CP070496.1"/>
</dbReference>